<dbReference type="EMBL" id="SRLC01000002">
    <property type="protein sequence ID" value="TGE22046.1"/>
    <property type="molecule type" value="Genomic_DNA"/>
</dbReference>
<protein>
    <recommendedName>
        <fullName evidence="4">Fibronectin type III domain-containing protein</fullName>
    </recommendedName>
</protein>
<keyword evidence="3" id="KW-1185">Reference proteome</keyword>
<dbReference type="Gene3D" id="2.60.40.10">
    <property type="entry name" value="Immunoglobulins"/>
    <property type="match status" value="1"/>
</dbReference>
<dbReference type="Proteomes" id="UP000297549">
    <property type="component" value="Unassembled WGS sequence"/>
</dbReference>
<name>A0A4Z0PXR4_9BACT</name>
<dbReference type="OrthoDB" id="882159at2"/>
<evidence type="ECO:0000313" key="3">
    <source>
        <dbReference type="Proteomes" id="UP000297549"/>
    </source>
</evidence>
<dbReference type="InterPro" id="IPR013783">
    <property type="entry name" value="Ig-like_fold"/>
</dbReference>
<evidence type="ECO:0000256" key="1">
    <source>
        <dbReference type="SAM" id="SignalP"/>
    </source>
</evidence>
<sequence>MTRTATLFAVLCLLVGTFAYGATITLFQASFDGSNVRVEWEAANESGVQGYDIWRKANNEPSFTHMTAVSPNGQRRYLYLDSNVFRGTSGTNAAGPFTYRLTVHTTAGDQNYSTVLSTTPSAVQRSWGSIKSMFR</sequence>
<feature type="signal peptide" evidence="1">
    <location>
        <begin position="1"/>
        <end position="21"/>
    </location>
</feature>
<comment type="caution">
    <text evidence="2">The sequence shown here is derived from an EMBL/GenBank/DDBJ whole genome shotgun (WGS) entry which is preliminary data.</text>
</comment>
<dbReference type="AlphaFoldDB" id="A0A4Z0PXR4"/>
<dbReference type="RefSeq" id="WP_135464570.1">
    <property type="nucleotide sequence ID" value="NZ_SRLC01000002.1"/>
</dbReference>
<keyword evidence="1" id="KW-0732">Signal</keyword>
<feature type="chain" id="PRO_5021430808" description="Fibronectin type III domain-containing protein" evidence="1">
    <location>
        <begin position="22"/>
        <end position="135"/>
    </location>
</feature>
<reference evidence="2 3" key="1">
    <citation type="submission" date="2019-04" db="EMBL/GenBank/DDBJ databases">
        <authorList>
            <person name="Feng G."/>
            <person name="Zhang J."/>
            <person name="Zhu H."/>
        </authorList>
    </citation>
    <scope>NUCLEOTIDE SEQUENCE [LARGE SCALE GENOMIC DNA]</scope>
    <source>
        <strain evidence="2 3">JCM 31653</strain>
    </source>
</reference>
<evidence type="ECO:0000313" key="2">
    <source>
        <dbReference type="EMBL" id="TGE22046.1"/>
    </source>
</evidence>
<accession>A0A4Z0PXR4</accession>
<proteinExistence type="predicted"/>
<evidence type="ECO:0008006" key="4">
    <source>
        <dbReference type="Google" id="ProtNLM"/>
    </source>
</evidence>
<gene>
    <name evidence="2" type="ORF">E5K00_17495</name>
</gene>
<organism evidence="2 3">
    <name type="scientific">Hymenobacter aquaticus</name>
    <dbReference type="NCBI Taxonomy" id="1867101"/>
    <lineage>
        <taxon>Bacteria</taxon>
        <taxon>Pseudomonadati</taxon>
        <taxon>Bacteroidota</taxon>
        <taxon>Cytophagia</taxon>
        <taxon>Cytophagales</taxon>
        <taxon>Hymenobacteraceae</taxon>
        <taxon>Hymenobacter</taxon>
    </lineage>
</organism>